<evidence type="ECO:0000256" key="1">
    <source>
        <dbReference type="ARBA" id="ARBA00023015"/>
    </source>
</evidence>
<dbReference type="Gene3D" id="1.10.10.60">
    <property type="entry name" value="Homeodomain-like"/>
    <property type="match status" value="2"/>
</dbReference>
<dbReference type="Pfam" id="PF07696">
    <property type="entry name" value="7TMR-DISMED2"/>
    <property type="match status" value="1"/>
</dbReference>
<keyword evidence="2" id="KW-0238">DNA-binding</keyword>
<dbReference type="InterPro" id="IPR053142">
    <property type="entry name" value="PchR_regulatory_protein"/>
</dbReference>
<evidence type="ECO:0000256" key="4">
    <source>
        <dbReference type="SAM" id="Phobius"/>
    </source>
</evidence>
<keyword evidence="1" id="KW-0805">Transcription regulation</keyword>
<evidence type="ECO:0000256" key="3">
    <source>
        <dbReference type="ARBA" id="ARBA00023163"/>
    </source>
</evidence>
<dbReference type="SMART" id="SM00342">
    <property type="entry name" value="HTH_ARAC"/>
    <property type="match status" value="1"/>
</dbReference>
<dbReference type="PROSITE" id="PS00041">
    <property type="entry name" value="HTH_ARAC_FAMILY_1"/>
    <property type="match status" value="1"/>
</dbReference>
<dbReference type="PANTHER" id="PTHR47893">
    <property type="entry name" value="REGULATORY PROTEIN PCHR"/>
    <property type="match status" value="1"/>
</dbReference>
<organism evidence="6 7">
    <name type="scientific">Arcicella rigui</name>
    <dbReference type="NCBI Taxonomy" id="797020"/>
    <lineage>
        <taxon>Bacteria</taxon>
        <taxon>Pseudomonadati</taxon>
        <taxon>Bacteroidota</taxon>
        <taxon>Cytophagia</taxon>
        <taxon>Cytophagales</taxon>
        <taxon>Flectobacillaceae</taxon>
        <taxon>Arcicella</taxon>
    </lineage>
</organism>
<dbReference type="InterPro" id="IPR018060">
    <property type="entry name" value="HTH_AraC"/>
</dbReference>
<dbReference type="Proteomes" id="UP001302949">
    <property type="component" value="Unassembled WGS sequence"/>
</dbReference>
<feature type="transmembrane region" description="Helical" evidence="4">
    <location>
        <begin position="312"/>
        <end position="328"/>
    </location>
</feature>
<feature type="transmembrane region" description="Helical" evidence="4">
    <location>
        <begin position="280"/>
        <end position="300"/>
    </location>
</feature>
<dbReference type="PANTHER" id="PTHR47893:SF1">
    <property type="entry name" value="REGULATORY PROTEIN PCHR"/>
    <property type="match status" value="1"/>
</dbReference>
<keyword evidence="4" id="KW-0472">Membrane</keyword>
<comment type="caution">
    <text evidence="6">The sequence shown here is derived from an EMBL/GenBank/DDBJ whole genome shotgun (WGS) entry which is preliminary data.</text>
</comment>
<dbReference type="InterPro" id="IPR018062">
    <property type="entry name" value="HTH_AraC-typ_CS"/>
</dbReference>
<feature type="transmembrane region" description="Helical" evidence="4">
    <location>
        <begin position="213"/>
        <end position="231"/>
    </location>
</feature>
<dbReference type="InterPro" id="IPR009057">
    <property type="entry name" value="Homeodomain-like_sf"/>
</dbReference>
<sequence>MLFTQYLRRIVLTVVLFFSGTQCFTYSQTITHLKNTEVYTLTSFEYYKTSGCSEKPEEIQLKRFTPYNKKAVHFEFTDATHWLRINVQANEKSEWVLDCGNPLIEKIDVFFLNKNTVSKHLTGGSFVAPAKRNYHTENPNFNFSLEKNTPQTILIRIQSERGFYSKFSLLPLKLFEEKFNKNERSKWIFNGMLMLVDVLLLIISFFLIRKTTFIVFSLHSCLTTIVVLSYHLPFGTSFTQIPEYASLINNLPYRLLPLSCIFVTFHLLPIKSMYPIWVRWFLGINILTAISLIIALIIHYDWLILKLTVENTLVIEFSILGLFIYALIRKIYFDYLIALSFISSFIGFVFLQLRLLQLIDYDWVNLYLNFCEVLKIVLFVFLVYRVILNYEKERVLATKLLLKNSGLNEVTEIEGKKVQIQAIELVTYLQAQSTDFMLHNENVIVELNQNREVYHGFVDEEKLSKIINTLYETNKKKGLETIICNVFYDEKLGIVAIQIESKPPIDINSDKTKTGFYDKQWNDYDEKRLGLFFLKELLASLRAKLEFSEGLLSSQSFKLTIPVSFDYWLEASRLDSQILIIDRQVEVVEDFEQILPQVPTIKVPVAEETKLNKGEILFIQKLDEIIEKRLYDSSFSIGHLAEEMNMSTVQLRRKIKSITNQTTVEYIRNFRLKKAAELLKSGSGNVSDVAFGVGFESLSYFTKVFQEYYGIAPSDYLKQEK</sequence>
<gene>
    <name evidence="6" type="ORF">VB248_17030</name>
</gene>
<accession>A0ABU5QDN4</accession>
<feature type="transmembrane region" description="Helical" evidence="4">
    <location>
        <begin position="251"/>
        <end position="268"/>
    </location>
</feature>
<evidence type="ECO:0000256" key="2">
    <source>
        <dbReference type="ARBA" id="ARBA00023125"/>
    </source>
</evidence>
<feature type="domain" description="HTH araC/xylS-type" evidence="5">
    <location>
        <begin position="620"/>
        <end position="719"/>
    </location>
</feature>
<feature type="transmembrane region" description="Helical" evidence="4">
    <location>
        <begin position="367"/>
        <end position="387"/>
    </location>
</feature>
<dbReference type="PROSITE" id="PS01124">
    <property type="entry name" value="HTH_ARAC_FAMILY_2"/>
    <property type="match status" value="1"/>
</dbReference>
<dbReference type="EMBL" id="JAYFUM010000021">
    <property type="protein sequence ID" value="MEA5140858.1"/>
    <property type="molecule type" value="Genomic_DNA"/>
</dbReference>
<dbReference type="PRINTS" id="PR00032">
    <property type="entry name" value="HTHARAC"/>
</dbReference>
<keyword evidence="4" id="KW-1133">Transmembrane helix</keyword>
<dbReference type="InterPro" id="IPR020449">
    <property type="entry name" value="Tscrpt_reg_AraC-type_HTH"/>
</dbReference>
<dbReference type="InterPro" id="IPR011622">
    <property type="entry name" value="7TMR_DISM_rcpt_extracell_dom2"/>
</dbReference>
<evidence type="ECO:0000259" key="5">
    <source>
        <dbReference type="PROSITE" id="PS01124"/>
    </source>
</evidence>
<proteinExistence type="predicted"/>
<keyword evidence="3" id="KW-0804">Transcription</keyword>
<feature type="transmembrane region" description="Helical" evidence="4">
    <location>
        <begin position="187"/>
        <end position="208"/>
    </location>
</feature>
<evidence type="ECO:0000313" key="7">
    <source>
        <dbReference type="Proteomes" id="UP001302949"/>
    </source>
</evidence>
<dbReference type="RefSeq" id="WP_323298015.1">
    <property type="nucleotide sequence ID" value="NZ_JAYFUM010000021.1"/>
</dbReference>
<dbReference type="Gene3D" id="2.60.40.2380">
    <property type="match status" value="1"/>
</dbReference>
<dbReference type="SUPFAM" id="SSF46689">
    <property type="entry name" value="Homeodomain-like"/>
    <property type="match status" value="1"/>
</dbReference>
<name>A0ABU5QDN4_9BACT</name>
<protein>
    <submittedName>
        <fullName evidence="6">Helix-turn-helix domain-containing protein</fullName>
    </submittedName>
</protein>
<keyword evidence="4" id="KW-0812">Transmembrane</keyword>
<evidence type="ECO:0000313" key="6">
    <source>
        <dbReference type="EMBL" id="MEA5140858.1"/>
    </source>
</evidence>
<feature type="transmembrane region" description="Helical" evidence="4">
    <location>
        <begin position="335"/>
        <end position="355"/>
    </location>
</feature>
<keyword evidence="7" id="KW-1185">Reference proteome</keyword>
<reference evidence="6 7" key="1">
    <citation type="submission" date="2023-12" db="EMBL/GenBank/DDBJ databases">
        <title>Novel species of the genus Arcicella isolated from rivers.</title>
        <authorList>
            <person name="Lu H."/>
        </authorList>
    </citation>
    <scope>NUCLEOTIDE SEQUENCE [LARGE SCALE GENOMIC DNA]</scope>
    <source>
        <strain evidence="6 7">KCTC 23307</strain>
    </source>
</reference>
<dbReference type="Pfam" id="PF12833">
    <property type="entry name" value="HTH_18"/>
    <property type="match status" value="1"/>
</dbReference>